<evidence type="ECO:0000313" key="4">
    <source>
        <dbReference type="Proteomes" id="UP000552836"/>
    </source>
</evidence>
<dbReference type="EMBL" id="BMMI01000002">
    <property type="protein sequence ID" value="GGL57619.1"/>
    <property type="molecule type" value="Genomic_DNA"/>
</dbReference>
<protein>
    <submittedName>
        <fullName evidence="3">Uncharacterized protein</fullName>
    </submittedName>
</protein>
<feature type="region of interest" description="Disordered" evidence="1">
    <location>
        <begin position="1"/>
        <end position="20"/>
    </location>
</feature>
<accession>A0A846LSB4</accession>
<dbReference type="Proteomes" id="UP000648663">
    <property type="component" value="Unassembled WGS sequence"/>
</dbReference>
<dbReference type="AlphaFoldDB" id="A0A846LSB4"/>
<dbReference type="EMBL" id="JAAMPA010000001">
    <property type="protein sequence ID" value="NIH68485.1"/>
    <property type="molecule type" value="Genomic_DNA"/>
</dbReference>
<proteinExistence type="predicted"/>
<sequence>MLGRSARWQGPWAPGASEDPLRDETLAVRNALAVTAGGPAAGGALLWARRVLRTARQERTHPWLVQLSSADGTDRWATWVVAGPEAAEAAVTDVVGAVGAGRLPEPVGARLLDVRDSPR</sequence>
<name>A0A846LSB4_9ACTN</name>
<organism evidence="3 4">
    <name type="scientific">Modestobacter marinus</name>
    <dbReference type="NCBI Taxonomy" id="477641"/>
    <lineage>
        <taxon>Bacteria</taxon>
        <taxon>Bacillati</taxon>
        <taxon>Actinomycetota</taxon>
        <taxon>Actinomycetes</taxon>
        <taxon>Geodermatophilales</taxon>
        <taxon>Geodermatophilaceae</taxon>
        <taxon>Modestobacter</taxon>
    </lineage>
</organism>
<comment type="caution">
    <text evidence="3">The sequence shown here is derived from an EMBL/GenBank/DDBJ whole genome shotgun (WGS) entry which is preliminary data.</text>
</comment>
<evidence type="ECO:0000313" key="5">
    <source>
        <dbReference type="Proteomes" id="UP000648663"/>
    </source>
</evidence>
<reference evidence="2" key="1">
    <citation type="journal article" date="2014" name="Int. J. Syst. Evol. Microbiol.">
        <title>Complete genome of a new Firmicutes species belonging to the dominant human colonic microbiota ('Ruminococcus bicirculans') reveals two chromosomes and a selective capacity to utilize plant glucans.</title>
        <authorList>
            <consortium name="NISC Comparative Sequencing Program"/>
            <person name="Wegmann U."/>
            <person name="Louis P."/>
            <person name="Goesmann A."/>
            <person name="Henrissat B."/>
            <person name="Duncan S.H."/>
            <person name="Flint H.J."/>
        </authorList>
    </citation>
    <scope>NUCLEOTIDE SEQUENCE</scope>
    <source>
        <strain evidence="2">CGMCC 4.5581</strain>
    </source>
</reference>
<dbReference type="RefSeq" id="WP_166755691.1">
    <property type="nucleotide sequence ID" value="NZ_BAABJU010000023.1"/>
</dbReference>
<evidence type="ECO:0000313" key="3">
    <source>
        <dbReference type="EMBL" id="NIH68485.1"/>
    </source>
</evidence>
<reference evidence="2" key="4">
    <citation type="submission" date="2024-05" db="EMBL/GenBank/DDBJ databases">
        <authorList>
            <person name="Sun Q."/>
            <person name="Zhou Y."/>
        </authorList>
    </citation>
    <scope>NUCLEOTIDE SEQUENCE</scope>
    <source>
        <strain evidence="2">CGMCC 4.5581</strain>
    </source>
</reference>
<evidence type="ECO:0000313" key="2">
    <source>
        <dbReference type="EMBL" id="GGL57619.1"/>
    </source>
</evidence>
<keyword evidence="5" id="KW-1185">Reference proteome</keyword>
<evidence type="ECO:0000256" key="1">
    <source>
        <dbReference type="SAM" id="MobiDB-lite"/>
    </source>
</evidence>
<gene>
    <name evidence="3" type="ORF">FB380_002931</name>
    <name evidence="2" type="ORF">GCM10011589_12050</name>
</gene>
<dbReference type="Proteomes" id="UP000552836">
    <property type="component" value="Unassembled WGS sequence"/>
</dbReference>
<reference evidence="3 4" key="3">
    <citation type="submission" date="2020-02" db="EMBL/GenBank/DDBJ databases">
        <title>Sequencing the genomes of 1000 actinobacteria strains.</title>
        <authorList>
            <person name="Klenk H.-P."/>
        </authorList>
    </citation>
    <scope>NUCLEOTIDE SEQUENCE [LARGE SCALE GENOMIC DNA]</scope>
    <source>
        <strain evidence="3 4">DSM 45201</strain>
    </source>
</reference>
<reference evidence="5" key="2">
    <citation type="journal article" date="2019" name="Int. J. Syst. Evol. Microbiol.">
        <title>The Global Catalogue of Microorganisms (GCM) 10K type strain sequencing project: providing services to taxonomists for standard genome sequencing and annotation.</title>
        <authorList>
            <consortium name="The Broad Institute Genomics Platform"/>
            <consortium name="The Broad Institute Genome Sequencing Center for Infectious Disease"/>
            <person name="Wu L."/>
            <person name="Ma J."/>
        </authorList>
    </citation>
    <scope>NUCLEOTIDE SEQUENCE [LARGE SCALE GENOMIC DNA]</scope>
    <source>
        <strain evidence="5">CGMCC 4.5581</strain>
    </source>
</reference>